<dbReference type="EMBL" id="AZGZ01000002">
    <property type="protein sequence ID" value="KZZ96951.1"/>
    <property type="molecule type" value="Genomic_DNA"/>
</dbReference>
<feature type="compositionally biased region" description="Basic and acidic residues" evidence="1">
    <location>
        <begin position="119"/>
        <end position="128"/>
    </location>
</feature>
<organism evidence="2 3">
    <name type="scientific">Ascosphaera apis ARSEF 7405</name>
    <dbReference type="NCBI Taxonomy" id="392613"/>
    <lineage>
        <taxon>Eukaryota</taxon>
        <taxon>Fungi</taxon>
        <taxon>Dikarya</taxon>
        <taxon>Ascomycota</taxon>
        <taxon>Pezizomycotina</taxon>
        <taxon>Eurotiomycetes</taxon>
        <taxon>Eurotiomycetidae</taxon>
        <taxon>Onygenales</taxon>
        <taxon>Ascosphaeraceae</taxon>
        <taxon>Ascosphaera</taxon>
    </lineage>
</organism>
<feature type="compositionally biased region" description="Polar residues" evidence="1">
    <location>
        <begin position="38"/>
        <end position="58"/>
    </location>
</feature>
<feature type="compositionally biased region" description="Low complexity" evidence="1">
    <location>
        <begin position="157"/>
        <end position="171"/>
    </location>
</feature>
<protein>
    <submittedName>
        <fullName evidence="2">Uncharacterized protein</fullName>
    </submittedName>
</protein>
<keyword evidence="3" id="KW-1185">Reference proteome</keyword>
<reference evidence="2 3" key="1">
    <citation type="journal article" date="2016" name="Genome Biol. Evol.">
        <title>Divergent and convergent evolution of fungal pathogenicity.</title>
        <authorList>
            <person name="Shang Y."/>
            <person name="Xiao G."/>
            <person name="Zheng P."/>
            <person name="Cen K."/>
            <person name="Zhan S."/>
            <person name="Wang C."/>
        </authorList>
    </citation>
    <scope>NUCLEOTIDE SEQUENCE [LARGE SCALE GENOMIC DNA]</scope>
    <source>
        <strain evidence="2 3">ARSEF 7405</strain>
    </source>
</reference>
<dbReference type="PANTHER" id="PTHR37332:SF1">
    <property type="entry name" value="ELMO DOMAIN-CONTAINING PROTEIN"/>
    <property type="match status" value="1"/>
</dbReference>
<feature type="region of interest" description="Disordered" evidence="1">
    <location>
        <begin position="446"/>
        <end position="487"/>
    </location>
</feature>
<proteinExistence type="predicted"/>
<dbReference type="Proteomes" id="UP000242877">
    <property type="component" value="Unassembled WGS sequence"/>
</dbReference>
<dbReference type="PANTHER" id="PTHR37332">
    <property type="entry name" value="EXPRESSED PROTEIN"/>
    <property type="match status" value="1"/>
</dbReference>
<evidence type="ECO:0000313" key="3">
    <source>
        <dbReference type="Proteomes" id="UP000242877"/>
    </source>
</evidence>
<feature type="compositionally biased region" description="Low complexity" evidence="1">
    <location>
        <begin position="218"/>
        <end position="229"/>
    </location>
</feature>
<comment type="caution">
    <text evidence="2">The sequence shown here is derived from an EMBL/GenBank/DDBJ whole genome shotgun (WGS) entry which is preliminary data.</text>
</comment>
<feature type="compositionally biased region" description="Polar residues" evidence="1">
    <location>
        <begin position="98"/>
        <end position="107"/>
    </location>
</feature>
<feature type="region of interest" description="Disordered" evidence="1">
    <location>
        <begin position="1"/>
        <end position="196"/>
    </location>
</feature>
<feature type="compositionally biased region" description="Basic and acidic residues" evidence="1">
    <location>
        <begin position="141"/>
        <end position="151"/>
    </location>
</feature>
<name>A0A168CSD5_9EURO</name>
<dbReference type="OrthoDB" id="14339at2759"/>
<feature type="region of interest" description="Disordered" evidence="1">
    <location>
        <begin position="209"/>
        <end position="285"/>
    </location>
</feature>
<accession>A0A168CSD5</accession>
<evidence type="ECO:0000313" key="2">
    <source>
        <dbReference type="EMBL" id="KZZ96951.1"/>
    </source>
</evidence>
<gene>
    <name evidence="2" type="ORF">AAP_00594</name>
</gene>
<dbReference type="AlphaFoldDB" id="A0A168CSD5"/>
<sequence length="650" mass="69019">MTRYSPVQDPQLQSPDHASLKDMAMSPQDHAHGLHDYAQTNDNDSRDLLSTPSITTNNSSRDDDSASPPPPPVPPKTSGSSVNSPALHVQPPSHPPLRSQSTSQLLPTTHLLHEQSTLPERHLTEKSSKGSLRARSSLSVRKQDQLSDKGKNRGPPSTSASASASASTSTSVSDGTITEEEVKDTAQVVHQSSARDRGRAIARLILPGLHHTFSTRTPSSKSTPASGASTPPPPPLQSQSQSQTQPQSPQNPSSAGGIAPPPASLPVTLTPGSDTPAHSKPDASRVPDMFGANFVHPSTVEYLTGGYAPGGVPGYVAQTPLSIQNHIHSTAFKRITTLSYLQDAYESKVHWYNTVFMSKIDISRMSYFEQSKLTRRANQFLVLGLSLPSILDLNNSCILDYLRALNALLLEFEAFQHSRPPPSSNNGNSSTSSLAAARMKIPNMFKRGGHASHSANGANPANTGGKRRTSSAAAEVGPPSLTSSPSWTFHDNGGDYLSSSLSGKGSSTTTLAATLSNHTHQGETATVSHNGINTAANSPLKTSASFLGGNHSSTAEQWNYLLTPAIPFEPDFFQTFATLCDVLIAAYNQLAILTASPASCTPMIGELFVKADAKLKRIIVGSVVKEFEDVSRRQAKSEILGVSRIILAGS</sequence>
<dbReference type="VEuPathDB" id="FungiDB:AAP_00594"/>
<feature type="compositionally biased region" description="Low complexity" evidence="1">
    <location>
        <begin position="237"/>
        <end position="258"/>
    </location>
</feature>
<evidence type="ECO:0000256" key="1">
    <source>
        <dbReference type="SAM" id="MobiDB-lite"/>
    </source>
</evidence>
<feature type="compositionally biased region" description="Polar residues" evidence="1">
    <location>
        <begin position="453"/>
        <end position="462"/>
    </location>
</feature>